<accession>A0A1V0UYA2</accession>
<evidence type="ECO:0000313" key="1">
    <source>
        <dbReference type="EMBL" id="ARF70143.1"/>
    </source>
</evidence>
<dbReference type="Proteomes" id="UP000192727">
    <property type="component" value="Chromosome"/>
</dbReference>
<dbReference type="EMBL" id="CP020557">
    <property type="protein sequence ID" value="ARF70143.1"/>
    <property type="molecule type" value="Genomic_DNA"/>
</dbReference>
<protein>
    <submittedName>
        <fullName evidence="1">Uncharacterized protein</fullName>
    </submittedName>
</protein>
<name>A0A1V0UYA2_9BACL</name>
<gene>
    <name evidence="1" type="ORF">B7C51_23325</name>
</gene>
<evidence type="ECO:0000313" key="2">
    <source>
        <dbReference type="Proteomes" id="UP000192727"/>
    </source>
</evidence>
<dbReference type="AlphaFoldDB" id="A0A1V0UYA2"/>
<reference evidence="1 2" key="1">
    <citation type="submission" date="2017-03" db="EMBL/GenBank/DDBJ databases">
        <title>Paenibacillus larvae genome sequencing.</title>
        <authorList>
            <person name="Dingman D.W."/>
        </authorList>
    </citation>
    <scope>NUCLEOTIDE SEQUENCE [LARGE SCALE GENOMIC DNA]</scope>
    <source>
        <strain evidence="1 2">SAG 10367</strain>
    </source>
</reference>
<proteinExistence type="predicted"/>
<sequence>MTLAAQSGFCMADYAQPFFSDRGPRIAVILFGIIQSRIPSGISSVHRSKHEKTFPQSRKARGIS</sequence>
<organism evidence="1 2">
    <name type="scientific">Paenibacillus larvae subsp. pulvifaciens</name>
    <dbReference type="NCBI Taxonomy" id="1477"/>
    <lineage>
        <taxon>Bacteria</taxon>
        <taxon>Bacillati</taxon>
        <taxon>Bacillota</taxon>
        <taxon>Bacilli</taxon>
        <taxon>Bacillales</taxon>
        <taxon>Paenibacillaceae</taxon>
        <taxon>Paenibacillus</taxon>
    </lineage>
</organism>